<evidence type="ECO:0000256" key="2">
    <source>
        <dbReference type="ARBA" id="ARBA00012202"/>
    </source>
</evidence>
<dbReference type="Proteomes" id="UP001530293">
    <property type="component" value="Unassembled WGS sequence"/>
</dbReference>
<evidence type="ECO:0000256" key="8">
    <source>
        <dbReference type="ARBA" id="ARBA00023293"/>
    </source>
</evidence>
<dbReference type="SMART" id="SM00044">
    <property type="entry name" value="CYCc"/>
    <property type="match status" value="1"/>
</dbReference>
<gene>
    <name evidence="13" type="ORF">ACHAWU_000839</name>
</gene>
<dbReference type="Pfam" id="PF00211">
    <property type="entry name" value="Guanylate_cyc"/>
    <property type="match status" value="1"/>
</dbReference>
<dbReference type="GO" id="GO:0016020">
    <property type="term" value="C:membrane"/>
    <property type="evidence" value="ECO:0007669"/>
    <property type="project" value="UniProtKB-SubCell"/>
</dbReference>
<feature type="compositionally biased region" description="Low complexity" evidence="9">
    <location>
        <begin position="1"/>
        <end position="15"/>
    </location>
</feature>
<dbReference type="InterPro" id="IPR029787">
    <property type="entry name" value="Nucleotide_cyclase"/>
</dbReference>
<dbReference type="InterPro" id="IPR050401">
    <property type="entry name" value="Cyclic_nucleotide_synthase"/>
</dbReference>
<evidence type="ECO:0000256" key="5">
    <source>
        <dbReference type="ARBA" id="ARBA00022989"/>
    </source>
</evidence>
<comment type="subcellular location">
    <subcellularLocation>
        <location evidence="1">Membrane</location>
        <topology evidence="1">Single-pass membrane protein</topology>
    </subcellularLocation>
</comment>
<name>A0ABD3MG64_9STRA</name>
<dbReference type="InterPro" id="IPR001054">
    <property type="entry name" value="A/G_cyclase"/>
</dbReference>
<dbReference type="Gene3D" id="3.30.70.1230">
    <property type="entry name" value="Nucleotide cyclase"/>
    <property type="match status" value="1"/>
</dbReference>
<dbReference type="Pfam" id="PF07714">
    <property type="entry name" value="PK_Tyr_Ser-Thr"/>
    <property type="match status" value="1"/>
</dbReference>
<accession>A0ABD3MG64</accession>
<keyword evidence="8" id="KW-0141">cGMP biosynthesis</keyword>
<dbReference type="SUPFAM" id="SSF53850">
    <property type="entry name" value="Periplasmic binding protein-like II"/>
    <property type="match status" value="1"/>
</dbReference>
<dbReference type="CDD" id="cd13999">
    <property type="entry name" value="STKc_MAP3K-like"/>
    <property type="match status" value="1"/>
</dbReference>
<evidence type="ECO:0000256" key="6">
    <source>
        <dbReference type="ARBA" id="ARBA00023136"/>
    </source>
</evidence>
<keyword evidence="14" id="KW-1185">Reference proteome</keyword>
<organism evidence="13 14">
    <name type="scientific">Discostella pseudostelligera</name>
    <dbReference type="NCBI Taxonomy" id="259834"/>
    <lineage>
        <taxon>Eukaryota</taxon>
        <taxon>Sar</taxon>
        <taxon>Stramenopiles</taxon>
        <taxon>Ochrophyta</taxon>
        <taxon>Bacillariophyta</taxon>
        <taxon>Coscinodiscophyceae</taxon>
        <taxon>Thalassiosirophycidae</taxon>
        <taxon>Stephanodiscales</taxon>
        <taxon>Stephanodiscaceae</taxon>
        <taxon>Discostella</taxon>
    </lineage>
</organism>
<dbReference type="FunFam" id="3.30.70.1230:FF:000030">
    <property type="entry name" value="Si:ch211-215j19.12"/>
    <property type="match status" value="1"/>
</dbReference>
<feature type="domain" description="Protein kinase" evidence="11">
    <location>
        <begin position="729"/>
        <end position="1096"/>
    </location>
</feature>
<evidence type="ECO:0000259" key="12">
    <source>
        <dbReference type="PROSITE" id="PS50125"/>
    </source>
</evidence>
<dbReference type="PROSITE" id="PS50011">
    <property type="entry name" value="PROTEIN_KINASE_DOM"/>
    <property type="match status" value="1"/>
</dbReference>
<dbReference type="InterPro" id="IPR000719">
    <property type="entry name" value="Prot_kinase_dom"/>
</dbReference>
<proteinExistence type="predicted"/>
<keyword evidence="5 10" id="KW-1133">Transmembrane helix</keyword>
<dbReference type="PROSITE" id="PS00108">
    <property type="entry name" value="PROTEIN_KINASE_ST"/>
    <property type="match status" value="1"/>
</dbReference>
<dbReference type="InterPro" id="IPR011009">
    <property type="entry name" value="Kinase-like_dom_sf"/>
</dbReference>
<evidence type="ECO:0000256" key="4">
    <source>
        <dbReference type="ARBA" id="ARBA00022741"/>
    </source>
</evidence>
<dbReference type="SUPFAM" id="SSF56112">
    <property type="entry name" value="Protein kinase-like (PK-like)"/>
    <property type="match status" value="1"/>
</dbReference>
<dbReference type="Gene3D" id="3.40.190.10">
    <property type="entry name" value="Periplasmic binding protein-like II"/>
    <property type="match status" value="1"/>
</dbReference>
<dbReference type="SMART" id="SM00220">
    <property type="entry name" value="S_TKc"/>
    <property type="match status" value="1"/>
</dbReference>
<evidence type="ECO:0000256" key="10">
    <source>
        <dbReference type="SAM" id="Phobius"/>
    </source>
</evidence>
<dbReference type="PROSITE" id="PS50125">
    <property type="entry name" value="GUANYLATE_CYCLASE_2"/>
    <property type="match status" value="1"/>
</dbReference>
<feature type="transmembrane region" description="Helical" evidence="10">
    <location>
        <begin position="686"/>
        <end position="708"/>
    </location>
</feature>
<dbReference type="Gene3D" id="1.10.510.10">
    <property type="entry name" value="Transferase(Phosphotransferase) domain 1"/>
    <property type="match status" value="1"/>
</dbReference>
<dbReference type="CDD" id="cd07302">
    <property type="entry name" value="CHD"/>
    <property type="match status" value="1"/>
</dbReference>
<keyword evidence="4" id="KW-0547">Nucleotide-binding</keyword>
<dbReference type="SUPFAM" id="SSF55073">
    <property type="entry name" value="Nucleotide cyclase"/>
    <property type="match status" value="1"/>
</dbReference>
<evidence type="ECO:0000256" key="3">
    <source>
        <dbReference type="ARBA" id="ARBA00022692"/>
    </source>
</evidence>
<dbReference type="GO" id="GO:0004383">
    <property type="term" value="F:guanylate cyclase activity"/>
    <property type="evidence" value="ECO:0007669"/>
    <property type="project" value="UniProtKB-EC"/>
</dbReference>
<keyword evidence="7" id="KW-0456">Lyase</keyword>
<dbReference type="PANTHER" id="PTHR11920:SF335">
    <property type="entry name" value="GUANYLATE CYCLASE"/>
    <property type="match status" value="1"/>
</dbReference>
<feature type="domain" description="Guanylate cyclase" evidence="12">
    <location>
        <begin position="1157"/>
        <end position="1289"/>
    </location>
</feature>
<dbReference type="PANTHER" id="PTHR11920">
    <property type="entry name" value="GUANYLYL CYCLASE"/>
    <property type="match status" value="1"/>
</dbReference>
<evidence type="ECO:0000259" key="11">
    <source>
        <dbReference type="PROSITE" id="PS50011"/>
    </source>
</evidence>
<dbReference type="EC" id="4.6.1.2" evidence="2"/>
<protein>
    <recommendedName>
        <fullName evidence="2">guanylate cyclase</fullName>
        <ecNumber evidence="2">4.6.1.2</ecNumber>
    </recommendedName>
</protein>
<dbReference type="InterPro" id="IPR001245">
    <property type="entry name" value="Ser-Thr/Tyr_kinase_cat_dom"/>
</dbReference>
<evidence type="ECO:0000313" key="14">
    <source>
        <dbReference type="Proteomes" id="UP001530293"/>
    </source>
</evidence>
<dbReference type="InterPro" id="IPR008271">
    <property type="entry name" value="Ser/Thr_kinase_AS"/>
</dbReference>
<dbReference type="EMBL" id="JALLBG020000200">
    <property type="protein sequence ID" value="KAL3759540.1"/>
    <property type="molecule type" value="Genomic_DNA"/>
</dbReference>
<reference evidence="13 14" key="1">
    <citation type="submission" date="2024-10" db="EMBL/GenBank/DDBJ databases">
        <title>Updated reference genomes for cyclostephanoid diatoms.</title>
        <authorList>
            <person name="Roberts W.R."/>
            <person name="Alverson A.J."/>
        </authorList>
    </citation>
    <scope>NUCLEOTIDE SEQUENCE [LARGE SCALE GENOMIC DNA]</scope>
    <source>
        <strain evidence="13 14">AJA232-27</strain>
    </source>
</reference>
<keyword evidence="6 10" id="KW-0472">Membrane</keyword>
<dbReference type="PRINTS" id="PR00109">
    <property type="entry name" value="TYRKINASE"/>
</dbReference>
<evidence type="ECO:0000256" key="9">
    <source>
        <dbReference type="SAM" id="MobiDB-lite"/>
    </source>
</evidence>
<evidence type="ECO:0000256" key="7">
    <source>
        <dbReference type="ARBA" id="ARBA00023239"/>
    </source>
</evidence>
<keyword evidence="3 10" id="KW-0812">Transmembrane</keyword>
<evidence type="ECO:0000256" key="1">
    <source>
        <dbReference type="ARBA" id="ARBA00004167"/>
    </source>
</evidence>
<feature type="region of interest" description="Disordered" evidence="9">
    <location>
        <begin position="1"/>
        <end position="24"/>
    </location>
</feature>
<sequence>MTAASNTTSSTSSSSPPDNEGDVAVGAIAGAAGGGGGGGGNVISVVCPPNIQAILAQCTLGDQGQGIHSNINITNTEDEEQQHSHYYDCSHDSYLATLVPPGKYKNVTGTYLSHSPHLTTPHYLTRLQRFSNCTGGTIHIVSSTDISNDALVDLGSFTSIGTELYDAYLMQYSTSTEASFLGLLETLNERIKTISNPLLLQYEDILPKVRTMGEYRKGGKTRIELLMSDADFFVPLVRIDLLERDGKALPHTWEDLVDLAQFYNGTDLNDDGEASGDYGLCLYPRGGGSGISGGSRGFMKNGADDGAFIPELMYSTWASVDQTQGIQQGFFFDDIYFTPRIGNGFAYAMNIWKELWDYSADAGCDSFASMFMQGRCAIGYAPPGSWKDLFIDSNNGEGEGGVAWRNQTDGSILRDANSGKALWRPRMADGSYAEPYRLKPFGSLKVINRKTDEFEECAPNTCPRGERIPHPTRLPTDDRAGILVESSHVDQLINRVPFYWSGGYGNGIRKSADPVVKDMMWDFFVYVNSPITSVDDVILPSMLDSWRYSQLASYERNYEKGGWSYGAWNEHQKVVLWAMGNEVNSALTLRVPGVLTYTRDVVLPKFMEYMDGTMTIEDVKASVHKGWEDATTARGLLPQLCNYWFSLGVDGLSESELCRVHRRDMDMMDSTVCVKYDPKDTSSNTLLVAVLVPVLLLISAGIFVFLYIERKHRVGDLMWQIKKDEIKFDDPPEIAGRGTFGLVVMAEYRGTVVAVKRVIPPKNWEHRGVFSDYHLADDSSSSGECTKLHESVTVQKHTSTAIILDRIPDNEELDHCVNLADVEAGIAKPYNPHKRRPTVDSVSVLSSTIQTRSDNSSSAFSENNKKWTQFFGSRATAANYEQLKQDFVVEMRVLSKLRHPCITTVMGSVIDQREEPLLVMEYMENGSLYDLLHNDTMVMDGEVIFPILQDIARGARFLHAADPKVIHGDLKAANILVDGRFRAKIADFGLSAKKKCMGVSGTPYWMAPELLRKESINTAESDVYSFGIILFELYSRKDPYEGENPSVVLDGIVNKRINKRPPVPAGCPMRIADIMKECIDGNPEKRPSFEEIDVRIRRLDSENVAPGNVRFGHQKTQQQMRRASKEEDLIQQVFPKHVAQALIQGHKVEPDRADMASMYFSDIVGFTKIASIISPDQVSDMLDRLYLKFDELSVKHDVFKIETIGDAYVGICNLVENQEADHAKRITEFAIDTLKAAAETPVLSDDPSMGTVSIRVGIHCGPLVARVVGSRNPRYCVFGDTVNTTSRMESHSLPMKIHCSDRFEQVLKRQVPGTHLQPRGMIPIKGKGLMETFFINHEEYKAPELPMPASDEWQQFLSLVTPEVWEKNRSAGPPVSDEWQHFLSVLQVEREPSQSQFCD</sequence>
<evidence type="ECO:0000313" key="13">
    <source>
        <dbReference type="EMBL" id="KAL3759540.1"/>
    </source>
</evidence>
<comment type="caution">
    <text evidence="13">The sequence shown here is derived from an EMBL/GenBank/DDBJ whole genome shotgun (WGS) entry which is preliminary data.</text>
</comment>
<dbReference type="GO" id="GO:0000166">
    <property type="term" value="F:nucleotide binding"/>
    <property type="evidence" value="ECO:0007669"/>
    <property type="project" value="UniProtKB-KW"/>
</dbReference>